<evidence type="ECO:0000256" key="1">
    <source>
        <dbReference type="ARBA" id="ARBA00004651"/>
    </source>
</evidence>
<comment type="activity regulation">
    <text evidence="11">Na(+) is not transported, but it plays an essential structural role and its presence is essential for fluoride channel function.</text>
</comment>
<comment type="similarity">
    <text evidence="9 11">Belongs to the fluoride channel Fluc/FEX (TC 1.A.43) family.</text>
</comment>
<keyword evidence="2 11" id="KW-1003">Cell membrane</keyword>
<comment type="catalytic activity">
    <reaction evidence="10">
        <text>fluoride(in) = fluoride(out)</text>
        <dbReference type="Rhea" id="RHEA:76159"/>
        <dbReference type="ChEBI" id="CHEBI:17051"/>
    </reaction>
    <physiologicalReaction direction="left-to-right" evidence="10">
        <dbReference type="Rhea" id="RHEA:76160"/>
    </physiologicalReaction>
</comment>
<evidence type="ECO:0000256" key="11">
    <source>
        <dbReference type="HAMAP-Rule" id="MF_00454"/>
    </source>
</evidence>
<dbReference type="PANTHER" id="PTHR28259:SF1">
    <property type="entry name" value="FLUORIDE EXPORT PROTEIN 1-RELATED"/>
    <property type="match status" value="1"/>
</dbReference>
<proteinExistence type="inferred from homology"/>
<keyword evidence="13" id="KW-1185">Reference proteome</keyword>
<dbReference type="GO" id="GO:0046872">
    <property type="term" value="F:metal ion binding"/>
    <property type="evidence" value="ECO:0007669"/>
    <property type="project" value="UniProtKB-KW"/>
</dbReference>
<evidence type="ECO:0000313" key="13">
    <source>
        <dbReference type="Proteomes" id="UP000249720"/>
    </source>
</evidence>
<dbReference type="GO" id="GO:0005886">
    <property type="term" value="C:plasma membrane"/>
    <property type="evidence" value="ECO:0007669"/>
    <property type="project" value="UniProtKB-SubCell"/>
</dbReference>
<evidence type="ECO:0000256" key="2">
    <source>
        <dbReference type="ARBA" id="ARBA00022475"/>
    </source>
</evidence>
<dbReference type="InterPro" id="IPR003691">
    <property type="entry name" value="FluC"/>
</dbReference>
<sequence>MKNLLIIALGGAVGSILRYLGQKLVNHIAAFTFPMGTFLVNLVGCFIIGLLYGLSNKYSWFTDELRLLLVTGFCGGFTTFSSFSYESLSLIRQGNVLYFFLYTLLSLSLGILATFGGTSLIR</sequence>
<reference evidence="12 13" key="1">
    <citation type="submission" date="2018-06" db="EMBL/GenBank/DDBJ databases">
        <title>Genomic Encyclopedia of Archaeal and Bacterial Type Strains, Phase II (KMG-II): from individual species to whole genera.</title>
        <authorList>
            <person name="Goeker M."/>
        </authorList>
    </citation>
    <scope>NUCLEOTIDE SEQUENCE [LARGE SCALE GENOMIC DNA]</scope>
    <source>
        <strain evidence="12 13">DSM 23241</strain>
    </source>
</reference>
<name>A0A2W7SFT0_9BACT</name>
<dbReference type="OrthoDB" id="9815830at2"/>
<evidence type="ECO:0000256" key="9">
    <source>
        <dbReference type="ARBA" id="ARBA00035120"/>
    </source>
</evidence>
<dbReference type="NCBIfam" id="TIGR00494">
    <property type="entry name" value="crcB"/>
    <property type="match status" value="1"/>
</dbReference>
<dbReference type="RefSeq" id="WP_111293484.1">
    <property type="nucleotide sequence ID" value="NZ_QKZV01000001.1"/>
</dbReference>
<keyword evidence="11" id="KW-0479">Metal-binding</keyword>
<dbReference type="PANTHER" id="PTHR28259">
    <property type="entry name" value="FLUORIDE EXPORT PROTEIN 1-RELATED"/>
    <property type="match status" value="1"/>
</dbReference>
<evidence type="ECO:0000256" key="10">
    <source>
        <dbReference type="ARBA" id="ARBA00035585"/>
    </source>
</evidence>
<feature type="transmembrane region" description="Helical" evidence="11">
    <location>
        <begin position="65"/>
        <end position="85"/>
    </location>
</feature>
<dbReference type="AlphaFoldDB" id="A0A2W7SFT0"/>
<protein>
    <recommendedName>
        <fullName evidence="11">Fluoride-specific ion channel FluC</fullName>
    </recommendedName>
</protein>
<keyword evidence="4 11" id="KW-0812">Transmembrane</keyword>
<dbReference type="EMBL" id="QKZV01000001">
    <property type="protein sequence ID" value="PZX66059.1"/>
    <property type="molecule type" value="Genomic_DNA"/>
</dbReference>
<keyword evidence="5 11" id="KW-1133">Transmembrane helix</keyword>
<evidence type="ECO:0000256" key="4">
    <source>
        <dbReference type="ARBA" id="ARBA00022692"/>
    </source>
</evidence>
<evidence type="ECO:0000256" key="5">
    <source>
        <dbReference type="ARBA" id="ARBA00022989"/>
    </source>
</evidence>
<dbReference type="GO" id="GO:0140114">
    <property type="term" value="P:cellular detoxification of fluoride"/>
    <property type="evidence" value="ECO:0007669"/>
    <property type="project" value="UniProtKB-UniRule"/>
</dbReference>
<keyword evidence="8 11" id="KW-0407">Ion channel</keyword>
<evidence type="ECO:0000256" key="6">
    <source>
        <dbReference type="ARBA" id="ARBA00023065"/>
    </source>
</evidence>
<keyword evidence="3" id="KW-0997">Cell inner membrane</keyword>
<keyword evidence="7 11" id="KW-0472">Membrane</keyword>
<keyword evidence="6 11" id="KW-0406">Ion transport</keyword>
<gene>
    <name evidence="11" type="primary">fluC</name>
    <name evidence="11" type="synonym">crcB</name>
    <name evidence="12" type="ORF">LX80_00559</name>
</gene>
<organism evidence="12 13">
    <name type="scientific">Hydrotalea sandarakina</name>
    <dbReference type="NCBI Taxonomy" id="1004304"/>
    <lineage>
        <taxon>Bacteria</taxon>
        <taxon>Pseudomonadati</taxon>
        <taxon>Bacteroidota</taxon>
        <taxon>Chitinophagia</taxon>
        <taxon>Chitinophagales</taxon>
        <taxon>Chitinophagaceae</taxon>
        <taxon>Hydrotalea</taxon>
    </lineage>
</organism>
<evidence type="ECO:0000256" key="7">
    <source>
        <dbReference type="ARBA" id="ARBA00023136"/>
    </source>
</evidence>
<evidence type="ECO:0000256" key="3">
    <source>
        <dbReference type="ARBA" id="ARBA00022519"/>
    </source>
</evidence>
<comment type="function">
    <text evidence="11">Fluoride-specific ion channel. Important for reducing fluoride concentration in the cell, thus reducing its toxicity.</text>
</comment>
<dbReference type="Pfam" id="PF02537">
    <property type="entry name" value="CRCB"/>
    <property type="match status" value="1"/>
</dbReference>
<feature type="transmembrane region" description="Helical" evidence="11">
    <location>
        <begin position="97"/>
        <end position="121"/>
    </location>
</feature>
<dbReference type="GO" id="GO:0062054">
    <property type="term" value="F:fluoride channel activity"/>
    <property type="evidence" value="ECO:0007669"/>
    <property type="project" value="UniProtKB-UniRule"/>
</dbReference>
<feature type="binding site" evidence="11">
    <location>
        <position position="78"/>
    </location>
    <ligand>
        <name>Na(+)</name>
        <dbReference type="ChEBI" id="CHEBI:29101"/>
        <note>structural</note>
    </ligand>
</feature>
<comment type="caution">
    <text evidence="12">The sequence shown here is derived from an EMBL/GenBank/DDBJ whole genome shotgun (WGS) entry which is preliminary data.</text>
</comment>
<evidence type="ECO:0000313" key="12">
    <source>
        <dbReference type="EMBL" id="PZX66059.1"/>
    </source>
</evidence>
<dbReference type="Proteomes" id="UP000249720">
    <property type="component" value="Unassembled WGS sequence"/>
</dbReference>
<keyword evidence="11" id="KW-0915">Sodium</keyword>
<evidence type="ECO:0000256" key="8">
    <source>
        <dbReference type="ARBA" id="ARBA00023303"/>
    </source>
</evidence>
<keyword evidence="11" id="KW-0813">Transport</keyword>
<comment type="subcellular location">
    <subcellularLocation>
        <location evidence="1 11">Cell membrane</location>
        <topology evidence="1 11">Multi-pass membrane protein</topology>
    </subcellularLocation>
</comment>
<feature type="binding site" evidence="11">
    <location>
        <position position="75"/>
    </location>
    <ligand>
        <name>Na(+)</name>
        <dbReference type="ChEBI" id="CHEBI:29101"/>
        <note>structural</note>
    </ligand>
</feature>
<feature type="transmembrane region" description="Helical" evidence="11">
    <location>
        <begin position="28"/>
        <end position="53"/>
    </location>
</feature>
<accession>A0A2W7SFT0</accession>
<dbReference type="HAMAP" id="MF_00454">
    <property type="entry name" value="FluC"/>
    <property type="match status" value="1"/>
</dbReference>